<protein>
    <recommendedName>
        <fullName evidence="2">NACHT domain-containing protein</fullName>
    </recommendedName>
</protein>
<dbReference type="InterPro" id="IPR027417">
    <property type="entry name" value="P-loop_NTPase"/>
</dbReference>
<feature type="transmembrane region" description="Helical" evidence="1">
    <location>
        <begin position="641"/>
        <end position="665"/>
    </location>
</feature>
<evidence type="ECO:0000313" key="4">
    <source>
        <dbReference type="Proteomes" id="UP000645217"/>
    </source>
</evidence>
<dbReference type="SUPFAM" id="SSF52540">
    <property type="entry name" value="P-loop containing nucleoside triphosphate hydrolases"/>
    <property type="match status" value="1"/>
</dbReference>
<accession>A0A917VI98</accession>
<proteinExistence type="predicted"/>
<gene>
    <name evidence="3" type="ORF">GCM10007964_31210</name>
</gene>
<evidence type="ECO:0000313" key="3">
    <source>
        <dbReference type="EMBL" id="GGK86377.1"/>
    </source>
</evidence>
<keyword evidence="1" id="KW-0812">Transmembrane</keyword>
<dbReference type="Proteomes" id="UP000645217">
    <property type="component" value="Unassembled WGS sequence"/>
</dbReference>
<reference evidence="3" key="2">
    <citation type="submission" date="2020-09" db="EMBL/GenBank/DDBJ databases">
        <authorList>
            <person name="Sun Q."/>
            <person name="Ohkuma M."/>
        </authorList>
    </citation>
    <scope>NUCLEOTIDE SEQUENCE</scope>
    <source>
        <strain evidence="3">JCM 13064</strain>
    </source>
</reference>
<evidence type="ECO:0000259" key="2">
    <source>
        <dbReference type="Pfam" id="PF05729"/>
    </source>
</evidence>
<feature type="transmembrane region" description="Helical" evidence="1">
    <location>
        <begin position="563"/>
        <end position="585"/>
    </location>
</feature>
<evidence type="ECO:0000256" key="1">
    <source>
        <dbReference type="SAM" id="Phobius"/>
    </source>
</evidence>
<dbReference type="Pfam" id="PF05729">
    <property type="entry name" value="NACHT"/>
    <property type="match status" value="1"/>
</dbReference>
<comment type="caution">
    <text evidence="3">The sequence shown here is derived from an EMBL/GenBank/DDBJ whole genome shotgun (WGS) entry which is preliminary data.</text>
</comment>
<organism evidence="3 4">
    <name type="scientific">Sphaerisporangium melleum</name>
    <dbReference type="NCBI Taxonomy" id="321316"/>
    <lineage>
        <taxon>Bacteria</taxon>
        <taxon>Bacillati</taxon>
        <taxon>Actinomycetota</taxon>
        <taxon>Actinomycetes</taxon>
        <taxon>Streptosporangiales</taxon>
        <taxon>Streptosporangiaceae</taxon>
        <taxon>Sphaerisporangium</taxon>
    </lineage>
</organism>
<sequence>MVRPRLSKTSWRRLRIWRAPKPILIATVGVVAGGIFGLVTNLASSLLDGLGLPGWVIWPLWLVTLAVLVVLLFVPAPATGYIGDHAQARAALLERLREVWIEGALEHSLYEEARVELGLTVSADRPHPWRMMTATRRAGRDRGRRPANAVAQVYDELGKVVLLLGAPGAGKTTLLLELLRELLTRAQADQSEPLPVVLQLPGWAAKREPLAQWMAREIGRRYEIPLRYAEAWVAEDRLAVLLDGLDEVAAEHREDCVREINAFRRDHGFTPLVVCSRTRDYEKLNAALEVYGTLTILPLDRATVRGFLDRGGDGLAGMRAALHADPELWELLDSPLLLSVMALAYRDGVSAPGTEPLTVERRRAVLFSDYTVTMLARRHGSRFHLQQTVTWLAFLAHWMNRDAQVSFTPDRVREIWGLESTIRFKKLTILGWTGCLALVLPAYVVSGWNGVLAAVCVGALFGRPLRPRPLAPFPVELLVLSVEQDLIRRPEPSGALLPSAWEFAFRQLRYDFRLFTVRDVRWQILHELRKEERRRRRPDLIALGLGVVLGPLLGGGRGTVVALAGYAVATAVVMMVTVAAVQQFARPVAQSAPRTRWSEVPSPHLWAVLATGARTALALGAACGAFAGLVVAVTAGPGRGLAFAALVGFGVTLYGLGLLGGWAVLEQAAIRRGLRREGLFPLPSRPFLGLAAECLFLRPVGEEYIFVHRSLMEFFAALTDRHGRIGPRHLDDIVGRVMEHPAYRRRFQPGAGAAATPSGPAGPG</sequence>
<keyword evidence="1" id="KW-1133">Transmembrane helix</keyword>
<feature type="domain" description="NACHT" evidence="2">
    <location>
        <begin position="160"/>
        <end position="302"/>
    </location>
</feature>
<feature type="transmembrane region" description="Helical" evidence="1">
    <location>
        <begin position="605"/>
        <end position="635"/>
    </location>
</feature>
<feature type="transmembrane region" description="Helical" evidence="1">
    <location>
        <begin position="429"/>
        <end position="461"/>
    </location>
</feature>
<dbReference type="InterPro" id="IPR007111">
    <property type="entry name" value="NACHT_NTPase"/>
</dbReference>
<reference evidence="3" key="1">
    <citation type="journal article" date="2014" name="Int. J. Syst. Evol. Microbiol.">
        <title>Complete genome sequence of Corynebacterium casei LMG S-19264T (=DSM 44701T), isolated from a smear-ripened cheese.</title>
        <authorList>
            <consortium name="US DOE Joint Genome Institute (JGI-PGF)"/>
            <person name="Walter F."/>
            <person name="Albersmeier A."/>
            <person name="Kalinowski J."/>
            <person name="Ruckert C."/>
        </authorList>
    </citation>
    <scope>NUCLEOTIDE SEQUENCE</scope>
    <source>
        <strain evidence="3">JCM 13064</strain>
    </source>
</reference>
<name>A0A917VI98_9ACTN</name>
<feature type="transmembrane region" description="Helical" evidence="1">
    <location>
        <begin position="21"/>
        <end position="43"/>
    </location>
</feature>
<keyword evidence="4" id="KW-1185">Reference proteome</keyword>
<feature type="transmembrane region" description="Helical" evidence="1">
    <location>
        <begin position="55"/>
        <end position="74"/>
    </location>
</feature>
<dbReference type="AlphaFoldDB" id="A0A917VI98"/>
<dbReference type="Gene3D" id="3.40.50.300">
    <property type="entry name" value="P-loop containing nucleotide triphosphate hydrolases"/>
    <property type="match status" value="1"/>
</dbReference>
<keyword evidence="1" id="KW-0472">Membrane</keyword>
<dbReference type="EMBL" id="BMNT01000015">
    <property type="protein sequence ID" value="GGK86377.1"/>
    <property type="molecule type" value="Genomic_DNA"/>
</dbReference>